<dbReference type="NCBIfam" id="TIGR00199">
    <property type="entry name" value="PncC_domain"/>
    <property type="match status" value="1"/>
</dbReference>
<dbReference type="SUPFAM" id="SSF142433">
    <property type="entry name" value="CinA-like"/>
    <property type="match status" value="1"/>
</dbReference>
<dbReference type="Pfam" id="PF02464">
    <property type="entry name" value="CinA"/>
    <property type="match status" value="1"/>
</dbReference>
<organism evidence="2">
    <name type="scientific">mine drainage metagenome</name>
    <dbReference type="NCBI Taxonomy" id="410659"/>
    <lineage>
        <taxon>unclassified sequences</taxon>
        <taxon>metagenomes</taxon>
        <taxon>ecological metagenomes</taxon>
    </lineage>
</organism>
<dbReference type="AlphaFoldDB" id="T0ZT36"/>
<dbReference type="Gene3D" id="3.90.950.20">
    <property type="entry name" value="CinA-like"/>
    <property type="match status" value="1"/>
</dbReference>
<comment type="caution">
    <text evidence="2">The sequence shown here is derived from an EMBL/GenBank/DDBJ whole genome shotgun (WGS) entry which is preliminary data.</text>
</comment>
<feature type="domain" description="CinA C-terminal" evidence="1">
    <location>
        <begin position="32"/>
        <end position="141"/>
    </location>
</feature>
<reference evidence="2" key="1">
    <citation type="submission" date="2013-08" db="EMBL/GenBank/DDBJ databases">
        <authorList>
            <person name="Mendez C."/>
            <person name="Richter M."/>
            <person name="Ferrer M."/>
            <person name="Sanchez J."/>
        </authorList>
    </citation>
    <scope>NUCLEOTIDE SEQUENCE</scope>
</reference>
<name>T0ZT36_9ZZZZ</name>
<dbReference type="EMBL" id="AUZZ01009691">
    <property type="protein sequence ID" value="EQD33000.1"/>
    <property type="molecule type" value="Genomic_DNA"/>
</dbReference>
<dbReference type="InterPro" id="IPR008136">
    <property type="entry name" value="CinA_C"/>
</dbReference>
<feature type="non-terminal residue" evidence="2">
    <location>
        <position position="146"/>
    </location>
</feature>
<protein>
    <submittedName>
        <fullName evidence="2">Protein containing CinA</fullName>
    </submittedName>
</protein>
<accession>T0ZT36</accession>
<sequence>MVAVSGLRDLQLAFPEAVEVVRMASGPPPRPLATAESCTGGLLGAAITAVPGSSLMYRGGVIAYSNLVKVAELGVDPGHLERWGAVSSQVAEAMAAGVRARLQAVFGIGITGVAGPGSSETKPAGLIYVAVAGPMRTVGARLTIDQ</sequence>
<reference evidence="2" key="2">
    <citation type="journal article" date="2014" name="ISME J.">
        <title>Microbial stratification in low pH oxic and suboxic macroscopic growths along an acid mine drainage.</title>
        <authorList>
            <person name="Mendez-Garcia C."/>
            <person name="Mesa V."/>
            <person name="Sprenger R.R."/>
            <person name="Richter M."/>
            <person name="Diez M.S."/>
            <person name="Solano J."/>
            <person name="Bargiela R."/>
            <person name="Golyshina O.V."/>
            <person name="Manteca A."/>
            <person name="Ramos J.L."/>
            <person name="Gallego J.R."/>
            <person name="Llorente I."/>
            <person name="Martins Dos Santos V.A."/>
            <person name="Jensen O.N."/>
            <person name="Pelaez A.I."/>
            <person name="Sanchez J."/>
            <person name="Ferrer M."/>
        </authorList>
    </citation>
    <scope>NUCLEOTIDE SEQUENCE</scope>
</reference>
<proteinExistence type="predicted"/>
<dbReference type="InterPro" id="IPR036653">
    <property type="entry name" value="CinA-like_C"/>
</dbReference>
<evidence type="ECO:0000313" key="2">
    <source>
        <dbReference type="EMBL" id="EQD33000.1"/>
    </source>
</evidence>
<gene>
    <name evidence="2" type="ORF">B2A_13391</name>
</gene>
<evidence type="ECO:0000259" key="1">
    <source>
        <dbReference type="Pfam" id="PF02464"/>
    </source>
</evidence>